<dbReference type="PANTHER" id="PTHR37271">
    <property type="entry name" value="KARYOGAMY PROTEIN KAR9"/>
    <property type="match status" value="1"/>
</dbReference>
<evidence type="ECO:0008006" key="3">
    <source>
        <dbReference type="Google" id="ProtNLM"/>
    </source>
</evidence>
<dbReference type="STRING" id="1858805.M5GCD4"/>
<gene>
    <name evidence="1" type="ORF">DACRYDRAFT_43050</name>
</gene>
<dbReference type="GO" id="GO:0005938">
    <property type="term" value="C:cell cortex"/>
    <property type="evidence" value="ECO:0007669"/>
    <property type="project" value="TreeGrafter"/>
</dbReference>
<proteinExistence type="predicted"/>
<dbReference type="Proteomes" id="UP000030653">
    <property type="component" value="Unassembled WGS sequence"/>
</dbReference>
<dbReference type="GeneID" id="63689592"/>
<evidence type="ECO:0000313" key="1">
    <source>
        <dbReference type="EMBL" id="EJU03822.1"/>
    </source>
</evidence>
<dbReference type="OrthoDB" id="5559380at2759"/>
<dbReference type="RefSeq" id="XP_040630716.1">
    <property type="nucleotide sequence ID" value="XM_040774530.1"/>
</dbReference>
<dbReference type="PANTHER" id="PTHR37271:SF1">
    <property type="entry name" value="KARYOGAMY PROTEIN KAR9"/>
    <property type="match status" value="1"/>
</dbReference>
<dbReference type="GO" id="GO:0043332">
    <property type="term" value="C:mating projection tip"/>
    <property type="evidence" value="ECO:0007669"/>
    <property type="project" value="TreeGrafter"/>
</dbReference>
<dbReference type="Pfam" id="PF08580">
    <property type="entry name" value="KAR9"/>
    <property type="match status" value="1"/>
</dbReference>
<dbReference type="GO" id="GO:0051293">
    <property type="term" value="P:establishment of spindle localization"/>
    <property type="evidence" value="ECO:0007669"/>
    <property type="project" value="TreeGrafter"/>
</dbReference>
<dbReference type="InterPro" id="IPR013889">
    <property type="entry name" value="Karyogamy_KAR9"/>
</dbReference>
<reference evidence="1 2" key="1">
    <citation type="journal article" date="2012" name="Science">
        <title>The Paleozoic origin of enzymatic lignin decomposition reconstructed from 31 fungal genomes.</title>
        <authorList>
            <person name="Floudas D."/>
            <person name="Binder M."/>
            <person name="Riley R."/>
            <person name="Barry K."/>
            <person name="Blanchette R.A."/>
            <person name="Henrissat B."/>
            <person name="Martinez A.T."/>
            <person name="Otillar R."/>
            <person name="Spatafora J.W."/>
            <person name="Yadav J.S."/>
            <person name="Aerts A."/>
            <person name="Benoit I."/>
            <person name="Boyd A."/>
            <person name="Carlson A."/>
            <person name="Copeland A."/>
            <person name="Coutinho P.M."/>
            <person name="de Vries R.P."/>
            <person name="Ferreira P."/>
            <person name="Findley K."/>
            <person name="Foster B."/>
            <person name="Gaskell J."/>
            <person name="Glotzer D."/>
            <person name="Gorecki P."/>
            <person name="Heitman J."/>
            <person name="Hesse C."/>
            <person name="Hori C."/>
            <person name="Igarashi K."/>
            <person name="Jurgens J.A."/>
            <person name="Kallen N."/>
            <person name="Kersten P."/>
            <person name="Kohler A."/>
            <person name="Kuees U."/>
            <person name="Kumar T.K.A."/>
            <person name="Kuo A."/>
            <person name="LaButti K."/>
            <person name="Larrondo L.F."/>
            <person name="Lindquist E."/>
            <person name="Ling A."/>
            <person name="Lombard V."/>
            <person name="Lucas S."/>
            <person name="Lundell T."/>
            <person name="Martin R."/>
            <person name="McLaughlin D.J."/>
            <person name="Morgenstern I."/>
            <person name="Morin E."/>
            <person name="Murat C."/>
            <person name="Nagy L.G."/>
            <person name="Nolan M."/>
            <person name="Ohm R.A."/>
            <person name="Patyshakuliyeva A."/>
            <person name="Rokas A."/>
            <person name="Ruiz-Duenas F.J."/>
            <person name="Sabat G."/>
            <person name="Salamov A."/>
            <person name="Samejima M."/>
            <person name="Schmutz J."/>
            <person name="Slot J.C."/>
            <person name="St John F."/>
            <person name="Stenlid J."/>
            <person name="Sun H."/>
            <person name="Sun S."/>
            <person name="Syed K."/>
            <person name="Tsang A."/>
            <person name="Wiebenga A."/>
            <person name="Young D."/>
            <person name="Pisabarro A."/>
            <person name="Eastwood D.C."/>
            <person name="Martin F."/>
            <person name="Cullen D."/>
            <person name="Grigoriev I.V."/>
            <person name="Hibbett D.S."/>
        </authorList>
    </citation>
    <scope>NUCLEOTIDE SEQUENCE [LARGE SCALE GENOMIC DNA]</scope>
    <source>
        <strain evidence="1 2">DJM-731 SS1</strain>
    </source>
</reference>
<name>M5GCD4_DACPD</name>
<feature type="non-terminal residue" evidence="1">
    <location>
        <position position="278"/>
    </location>
</feature>
<protein>
    <recommendedName>
        <fullName evidence="3">Karyogamy protein</fullName>
    </recommendedName>
</protein>
<keyword evidence="2" id="KW-1185">Reference proteome</keyword>
<sequence length="278" mass="30928">EVQLLAISAQITEVCYSISDIQTRIFEIQELRHASSASSGSSKIEGLPDGGEAGTSASIDSALMILDEKLESVSAAVHAIDESLETLLSAPDRTPTQVQVFLPPLPGLGQGEKELVLRKLEDMRAQWEDVSSASEELKEELREDKWLAVFRTVSAQADDMMGSLEKAVSTCHDFIWQAGRMDDSHSPSSLSSSLLSPTRTSINLETFRTILASYESKKKYYVPATTKVISVIDKGMRDRATKNGECLRRHAELRLRWRNLRERMGRIDSEMEGVRLLL</sequence>
<accession>M5GCD4</accession>
<dbReference type="GO" id="GO:0005816">
    <property type="term" value="C:spindle pole body"/>
    <property type="evidence" value="ECO:0007669"/>
    <property type="project" value="TreeGrafter"/>
</dbReference>
<dbReference type="EMBL" id="JH795859">
    <property type="protein sequence ID" value="EJU03822.1"/>
    <property type="molecule type" value="Genomic_DNA"/>
</dbReference>
<organism evidence="1 2">
    <name type="scientific">Dacryopinax primogenitus (strain DJM 731)</name>
    <name type="common">Brown rot fungus</name>
    <dbReference type="NCBI Taxonomy" id="1858805"/>
    <lineage>
        <taxon>Eukaryota</taxon>
        <taxon>Fungi</taxon>
        <taxon>Dikarya</taxon>
        <taxon>Basidiomycota</taxon>
        <taxon>Agaricomycotina</taxon>
        <taxon>Dacrymycetes</taxon>
        <taxon>Dacrymycetales</taxon>
        <taxon>Dacrymycetaceae</taxon>
        <taxon>Dacryopinax</taxon>
    </lineage>
</organism>
<dbReference type="HOGENOM" id="CLU_1003070_0_0_1"/>
<dbReference type="GO" id="GO:0030473">
    <property type="term" value="P:nuclear migration along microtubule"/>
    <property type="evidence" value="ECO:0007669"/>
    <property type="project" value="TreeGrafter"/>
</dbReference>
<dbReference type="OMA" id="HAHDERS"/>
<feature type="non-terminal residue" evidence="1">
    <location>
        <position position="1"/>
    </location>
</feature>
<evidence type="ECO:0000313" key="2">
    <source>
        <dbReference type="Proteomes" id="UP000030653"/>
    </source>
</evidence>
<dbReference type="AlphaFoldDB" id="M5GCD4"/>